<dbReference type="InParanoid" id="M1BEI0"/>
<dbReference type="PaxDb" id="4113-PGSC0003DMT400043364"/>
<proteinExistence type="predicted"/>
<name>M1BEI0_SOLTU</name>
<dbReference type="AlphaFoldDB" id="M1BEI0"/>
<evidence type="ECO:0000313" key="3">
    <source>
        <dbReference type="Proteomes" id="UP000011115"/>
    </source>
</evidence>
<dbReference type="Gramene" id="PGSC0003DMT400043364">
    <property type="protein sequence ID" value="PGSC0003DMT400043364"/>
    <property type="gene ID" value="PGSC0003DMG400016837"/>
</dbReference>
<reference evidence="2" key="2">
    <citation type="submission" date="2015-06" db="UniProtKB">
        <authorList>
            <consortium name="EnsemblPlants"/>
        </authorList>
    </citation>
    <scope>IDENTIFICATION</scope>
    <source>
        <strain evidence="2">DM1-3 516 R44</strain>
    </source>
</reference>
<reference evidence="3" key="1">
    <citation type="journal article" date="2011" name="Nature">
        <title>Genome sequence and analysis of the tuber crop potato.</title>
        <authorList>
            <consortium name="The Potato Genome Sequencing Consortium"/>
        </authorList>
    </citation>
    <scope>NUCLEOTIDE SEQUENCE [LARGE SCALE GENOMIC DNA]</scope>
    <source>
        <strain evidence="3">cv. DM1-3 516 R44</strain>
    </source>
</reference>
<dbReference type="EnsemblPlants" id="PGSC0003DMT400043364">
    <property type="protein sequence ID" value="PGSC0003DMT400043364"/>
    <property type="gene ID" value="PGSC0003DMG400016837"/>
</dbReference>
<dbReference type="Proteomes" id="UP000011115">
    <property type="component" value="Unassembled WGS sequence"/>
</dbReference>
<accession>M1BEI0</accession>
<sequence>MEIVNFCHSMAKSTEGQSSEVCTLFIEIPTSSATMASVDVVVAVDDDEELPRTSSETAPEQVKEKGASTAENATIDLNEDS</sequence>
<keyword evidence="3" id="KW-1185">Reference proteome</keyword>
<feature type="region of interest" description="Disordered" evidence="1">
    <location>
        <begin position="47"/>
        <end position="81"/>
    </location>
</feature>
<protein>
    <submittedName>
        <fullName evidence="2">Uncharacterized protein</fullName>
    </submittedName>
</protein>
<evidence type="ECO:0000313" key="2">
    <source>
        <dbReference type="EnsemblPlants" id="PGSC0003DMT400043364"/>
    </source>
</evidence>
<dbReference type="HOGENOM" id="CLU_2578493_0_0_1"/>
<evidence type="ECO:0000256" key="1">
    <source>
        <dbReference type="SAM" id="MobiDB-lite"/>
    </source>
</evidence>
<organism evidence="2 3">
    <name type="scientific">Solanum tuberosum</name>
    <name type="common">Potato</name>
    <dbReference type="NCBI Taxonomy" id="4113"/>
    <lineage>
        <taxon>Eukaryota</taxon>
        <taxon>Viridiplantae</taxon>
        <taxon>Streptophyta</taxon>
        <taxon>Embryophyta</taxon>
        <taxon>Tracheophyta</taxon>
        <taxon>Spermatophyta</taxon>
        <taxon>Magnoliopsida</taxon>
        <taxon>eudicotyledons</taxon>
        <taxon>Gunneridae</taxon>
        <taxon>Pentapetalae</taxon>
        <taxon>asterids</taxon>
        <taxon>lamiids</taxon>
        <taxon>Solanales</taxon>
        <taxon>Solanaceae</taxon>
        <taxon>Solanoideae</taxon>
        <taxon>Solaneae</taxon>
        <taxon>Solanum</taxon>
    </lineage>
</organism>